<accession>A0ABW7TBW4</accession>
<protein>
    <recommendedName>
        <fullName evidence="4">Secreted protein</fullName>
    </recommendedName>
</protein>
<evidence type="ECO:0000313" key="2">
    <source>
        <dbReference type="EMBL" id="MFI0913552.1"/>
    </source>
</evidence>
<organism evidence="2 3">
    <name type="scientific">Streptomyces abikoensis</name>
    <dbReference type="NCBI Taxonomy" id="97398"/>
    <lineage>
        <taxon>Bacteria</taxon>
        <taxon>Bacillati</taxon>
        <taxon>Actinomycetota</taxon>
        <taxon>Actinomycetes</taxon>
        <taxon>Kitasatosporales</taxon>
        <taxon>Streptomycetaceae</taxon>
        <taxon>Streptomyces</taxon>
    </lineage>
</organism>
<comment type="caution">
    <text evidence="2">The sequence shown here is derived from an EMBL/GenBank/DDBJ whole genome shotgun (WGS) entry which is preliminary data.</text>
</comment>
<dbReference type="RefSeq" id="WP_397613831.1">
    <property type="nucleotide sequence ID" value="NZ_JBIRRB010000008.1"/>
</dbReference>
<reference evidence="2 3" key="1">
    <citation type="submission" date="2024-10" db="EMBL/GenBank/DDBJ databases">
        <title>The Natural Products Discovery Center: Release of the First 8490 Sequenced Strains for Exploring Actinobacteria Biosynthetic Diversity.</title>
        <authorList>
            <person name="Kalkreuter E."/>
            <person name="Kautsar S.A."/>
            <person name="Yang D."/>
            <person name="Bader C.D."/>
            <person name="Teijaro C.N."/>
            <person name="Fluegel L."/>
            <person name="Davis C.M."/>
            <person name="Simpson J.R."/>
            <person name="Lauterbach L."/>
            <person name="Steele A.D."/>
            <person name="Gui C."/>
            <person name="Meng S."/>
            <person name="Li G."/>
            <person name="Viehrig K."/>
            <person name="Ye F."/>
            <person name="Su P."/>
            <person name="Kiefer A.F."/>
            <person name="Nichols A."/>
            <person name="Cepeda A.J."/>
            <person name="Yan W."/>
            <person name="Fan B."/>
            <person name="Jiang Y."/>
            <person name="Adhikari A."/>
            <person name="Zheng C.-J."/>
            <person name="Schuster L."/>
            <person name="Cowan T.M."/>
            <person name="Smanski M.J."/>
            <person name="Chevrette M.G."/>
            <person name="De Carvalho L.P.S."/>
            <person name="Shen B."/>
        </authorList>
    </citation>
    <scope>NUCLEOTIDE SEQUENCE [LARGE SCALE GENOMIC DNA]</scope>
    <source>
        <strain evidence="2 3">NPDC020979</strain>
    </source>
</reference>
<gene>
    <name evidence="2" type="ORF">ACH4TF_24265</name>
</gene>
<evidence type="ECO:0000313" key="3">
    <source>
        <dbReference type="Proteomes" id="UP001611162"/>
    </source>
</evidence>
<proteinExistence type="predicted"/>
<keyword evidence="3" id="KW-1185">Reference proteome</keyword>
<evidence type="ECO:0000256" key="1">
    <source>
        <dbReference type="SAM" id="MobiDB-lite"/>
    </source>
</evidence>
<dbReference type="EMBL" id="JBIRRB010000008">
    <property type="protein sequence ID" value="MFI0913552.1"/>
    <property type="molecule type" value="Genomic_DNA"/>
</dbReference>
<sequence length="138" mass="14865">MPYRIGLVLQRTLTHLLILLFPATGARRRAAASPSPCDSCRTGTGTGTRPAARHVRTTSGLRLLVRALTPPPLPGTPDRCPARADLTPFFRPHRLTHEQRRRRTALALALDGIDIGPWAIHGHRIGTPAALAPQAVAA</sequence>
<feature type="region of interest" description="Disordered" evidence="1">
    <location>
        <begin position="31"/>
        <end position="51"/>
    </location>
</feature>
<evidence type="ECO:0008006" key="4">
    <source>
        <dbReference type="Google" id="ProtNLM"/>
    </source>
</evidence>
<name>A0ABW7TBW4_9ACTN</name>
<dbReference type="Proteomes" id="UP001611162">
    <property type="component" value="Unassembled WGS sequence"/>
</dbReference>